<gene>
    <name evidence="2" type="ORF">C2G38_562001</name>
</gene>
<feature type="compositionally biased region" description="Basic and acidic residues" evidence="1">
    <location>
        <begin position="1"/>
        <end position="20"/>
    </location>
</feature>
<evidence type="ECO:0000313" key="2">
    <source>
        <dbReference type="EMBL" id="RIB05871.1"/>
    </source>
</evidence>
<proteinExistence type="predicted"/>
<sequence>MSRSKEQPKREKNVNTEQKQKRNRKFELVLIFIPVHIITKTRENQKNPEPPPRGESKESTTRITERVYTGRIKSLRITSGSLRRITRVHKEPLTPLHAIL</sequence>
<dbReference type="EMBL" id="QKWP01001905">
    <property type="protein sequence ID" value="RIB05871.1"/>
    <property type="molecule type" value="Genomic_DNA"/>
</dbReference>
<dbReference type="Proteomes" id="UP000266673">
    <property type="component" value="Unassembled WGS sequence"/>
</dbReference>
<protein>
    <submittedName>
        <fullName evidence="2">Uncharacterized protein</fullName>
    </submittedName>
</protein>
<keyword evidence="3" id="KW-1185">Reference proteome</keyword>
<feature type="compositionally biased region" description="Basic and acidic residues" evidence="1">
    <location>
        <begin position="40"/>
        <end position="64"/>
    </location>
</feature>
<organism evidence="2 3">
    <name type="scientific">Gigaspora rosea</name>
    <dbReference type="NCBI Taxonomy" id="44941"/>
    <lineage>
        <taxon>Eukaryota</taxon>
        <taxon>Fungi</taxon>
        <taxon>Fungi incertae sedis</taxon>
        <taxon>Mucoromycota</taxon>
        <taxon>Glomeromycotina</taxon>
        <taxon>Glomeromycetes</taxon>
        <taxon>Diversisporales</taxon>
        <taxon>Gigasporaceae</taxon>
        <taxon>Gigaspora</taxon>
    </lineage>
</organism>
<name>A0A397U831_9GLOM</name>
<feature type="region of interest" description="Disordered" evidence="1">
    <location>
        <begin position="1"/>
        <end position="21"/>
    </location>
</feature>
<comment type="caution">
    <text evidence="2">The sequence shown here is derived from an EMBL/GenBank/DDBJ whole genome shotgun (WGS) entry which is preliminary data.</text>
</comment>
<evidence type="ECO:0000313" key="3">
    <source>
        <dbReference type="Proteomes" id="UP000266673"/>
    </source>
</evidence>
<reference evidence="2 3" key="1">
    <citation type="submission" date="2018-06" db="EMBL/GenBank/DDBJ databases">
        <title>Comparative genomics reveals the genomic features of Rhizophagus irregularis, R. cerebriforme, R. diaphanum and Gigaspora rosea, and their symbiotic lifestyle signature.</title>
        <authorList>
            <person name="Morin E."/>
            <person name="San Clemente H."/>
            <person name="Chen E.C.H."/>
            <person name="De La Providencia I."/>
            <person name="Hainaut M."/>
            <person name="Kuo A."/>
            <person name="Kohler A."/>
            <person name="Murat C."/>
            <person name="Tang N."/>
            <person name="Roy S."/>
            <person name="Loubradou J."/>
            <person name="Henrissat B."/>
            <person name="Grigoriev I.V."/>
            <person name="Corradi N."/>
            <person name="Roux C."/>
            <person name="Martin F.M."/>
        </authorList>
    </citation>
    <scope>NUCLEOTIDE SEQUENCE [LARGE SCALE GENOMIC DNA]</scope>
    <source>
        <strain evidence="2 3">DAOM 194757</strain>
    </source>
</reference>
<feature type="region of interest" description="Disordered" evidence="1">
    <location>
        <begin position="39"/>
        <end position="64"/>
    </location>
</feature>
<dbReference type="AlphaFoldDB" id="A0A397U831"/>
<evidence type="ECO:0000256" key="1">
    <source>
        <dbReference type="SAM" id="MobiDB-lite"/>
    </source>
</evidence>
<accession>A0A397U831</accession>